<dbReference type="PRINTS" id="PR00114">
    <property type="entry name" value="STPHPHTASE"/>
</dbReference>
<dbReference type="Pfam" id="PF00149">
    <property type="entry name" value="Metallophos"/>
    <property type="match status" value="1"/>
</dbReference>
<dbReference type="GO" id="GO:0097720">
    <property type="term" value="P:calcineurin-mediated signaling"/>
    <property type="evidence" value="ECO:0007669"/>
    <property type="project" value="InterPro"/>
</dbReference>
<evidence type="ECO:0000256" key="1">
    <source>
        <dbReference type="SAM" id="MobiDB-lite"/>
    </source>
</evidence>
<dbReference type="InterPro" id="IPR043360">
    <property type="entry name" value="PP2B"/>
</dbReference>
<protein>
    <recommendedName>
        <fullName evidence="2">Serine/threonine specific protein phosphatases domain-containing protein</fullName>
    </recommendedName>
</protein>
<dbReference type="GO" id="GO:0033192">
    <property type="term" value="F:calmodulin-dependent protein phosphatase activity"/>
    <property type="evidence" value="ECO:0007669"/>
    <property type="project" value="InterPro"/>
</dbReference>
<dbReference type="PANTHER" id="PTHR45673">
    <property type="entry name" value="SERINE/THREONINE-PROTEIN PHOSPHATASE 2B CATALYTIC SUBUNIT 1-RELATED"/>
    <property type="match status" value="1"/>
</dbReference>
<name>A0A6B2L2G1_9EUKA</name>
<dbReference type="EMBL" id="GIBP01002167">
    <property type="protein sequence ID" value="NDV31136.1"/>
    <property type="molecule type" value="Transcribed_RNA"/>
</dbReference>
<feature type="region of interest" description="Disordered" evidence="1">
    <location>
        <begin position="170"/>
        <end position="197"/>
    </location>
</feature>
<proteinExistence type="predicted"/>
<dbReference type="AlphaFoldDB" id="A0A6B2L2G1"/>
<accession>A0A6B2L2G1</accession>
<dbReference type="InterPro" id="IPR006186">
    <property type="entry name" value="Ser/Thr-sp_prot-phosphatase"/>
</dbReference>
<dbReference type="SUPFAM" id="SSF56300">
    <property type="entry name" value="Metallo-dependent phosphatases"/>
    <property type="match status" value="1"/>
</dbReference>
<evidence type="ECO:0000313" key="3">
    <source>
        <dbReference type="EMBL" id="NDV31136.1"/>
    </source>
</evidence>
<dbReference type="SMART" id="SM00156">
    <property type="entry name" value="PP2Ac"/>
    <property type="match status" value="1"/>
</dbReference>
<sequence length="434" mass="48662">MHAFDCLPLASLIDAGNTNRFLCVHGGLSPDIKTLEDINRLHRFVEPPQVGPMCDLLWSDPLEDGTANNLPPSEMEEWYAVEFFENENRGAGYIFGYTAVMQFLKRNNVTSIIRAHDVQRMGYSELFMHCKEKRRLPLVITIFSAPNYCGYYGNEGAILRVECAVKEGKPPEVDSGLSSITEEPEQTEGLDGSYTHGLTSPPTDVDLYYPKLIYTRYNSVDLIPYNLPNFENAIQHSINILSEQLKEIIEAIHPYEPPTPNEPEDEYEFVTPRVPSFHNSPLKVPEIVELVPTVPTSKPSPKAAKAKPNSKLMAAVSRTLTPHPKSLSDPSKLQVPCEPEGDNQLSVSADKVTRRTVSDRITHFELKRLPTVHTSGDALKKRKSVEALSGSFHYKLRSYLSVITPESCLFDKIKLEKRIEELRPPVSDPDGQGS</sequence>
<dbReference type="Gene3D" id="3.60.21.10">
    <property type="match status" value="1"/>
</dbReference>
<feature type="domain" description="Serine/threonine specific protein phosphatases" evidence="2">
    <location>
        <begin position="1"/>
        <end position="186"/>
    </location>
</feature>
<dbReference type="InterPro" id="IPR029052">
    <property type="entry name" value="Metallo-depent_PP-like"/>
</dbReference>
<dbReference type="InterPro" id="IPR004843">
    <property type="entry name" value="Calcineurin-like_PHP"/>
</dbReference>
<feature type="region of interest" description="Disordered" evidence="1">
    <location>
        <begin position="321"/>
        <end position="344"/>
    </location>
</feature>
<organism evidence="3">
    <name type="scientific">Arcella intermedia</name>
    <dbReference type="NCBI Taxonomy" id="1963864"/>
    <lineage>
        <taxon>Eukaryota</taxon>
        <taxon>Amoebozoa</taxon>
        <taxon>Tubulinea</taxon>
        <taxon>Elardia</taxon>
        <taxon>Arcellinida</taxon>
        <taxon>Sphaerothecina</taxon>
        <taxon>Arcellidae</taxon>
        <taxon>Arcella</taxon>
    </lineage>
</organism>
<evidence type="ECO:0000259" key="2">
    <source>
        <dbReference type="SMART" id="SM00156"/>
    </source>
</evidence>
<reference evidence="3" key="1">
    <citation type="journal article" date="2020" name="J. Eukaryot. Microbiol.">
        <title>De novo Sequencing, Assembly and Annotation of the Transcriptome for the Free-Living Testate Amoeba Arcella intermedia.</title>
        <authorList>
            <person name="Ribeiro G.M."/>
            <person name="Porfirio-Sousa A.L."/>
            <person name="Maurer-Alcala X.X."/>
            <person name="Katz L.A."/>
            <person name="Lahr D.J.G."/>
        </authorList>
    </citation>
    <scope>NUCLEOTIDE SEQUENCE</scope>
</reference>